<protein>
    <submittedName>
        <fullName evidence="2">(northern house mosquito) hypothetical protein</fullName>
    </submittedName>
</protein>
<feature type="region of interest" description="Disordered" evidence="1">
    <location>
        <begin position="27"/>
        <end position="48"/>
    </location>
</feature>
<sequence length="121" mass="13396">MGDHVQLSNSAHRFVDLAGYSYLHHTDQGRREDGRKASSQSSGANSAKVHEPFAISVTFSVGSITTTNRLCWNRPEFKWPEKICCFQSSAASVLFLMKFCKHKSGSSSSPNATNFHTKIIT</sequence>
<name>A0A8D8BLN5_CULPI</name>
<feature type="compositionally biased region" description="Basic and acidic residues" evidence="1">
    <location>
        <begin position="27"/>
        <end position="36"/>
    </location>
</feature>
<evidence type="ECO:0000256" key="1">
    <source>
        <dbReference type="SAM" id="MobiDB-lite"/>
    </source>
</evidence>
<dbReference type="AlphaFoldDB" id="A0A8D8BLN5"/>
<accession>A0A8D8BLN5</accession>
<evidence type="ECO:0000313" key="2">
    <source>
        <dbReference type="EMBL" id="CAG6475792.1"/>
    </source>
</evidence>
<dbReference type="EMBL" id="HBUE01077262">
    <property type="protein sequence ID" value="CAG6475793.1"/>
    <property type="molecule type" value="Transcribed_RNA"/>
</dbReference>
<proteinExistence type="predicted"/>
<organism evidence="2">
    <name type="scientific">Culex pipiens</name>
    <name type="common">House mosquito</name>
    <dbReference type="NCBI Taxonomy" id="7175"/>
    <lineage>
        <taxon>Eukaryota</taxon>
        <taxon>Metazoa</taxon>
        <taxon>Ecdysozoa</taxon>
        <taxon>Arthropoda</taxon>
        <taxon>Hexapoda</taxon>
        <taxon>Insecta</taxon>
        <taxon>Pterygota</taxon>
        <taxon>Neoptera</taxon>
        <taxon>Endopterygota</taxon>
        <taxon>Diptera</taxon>
        <taxon>Nematocera</taxon>
        <taxon>Culicoidea</taxon>
        <taxon>Culicidae</taxon>
        <taxon>Culicinae</taxon>
        <taxon>Culicini</taxon>
        <taxon>Culex</taxon>
        <taxon>Culex</taxon>
    </lineage>
</organism>
<reference evidence="2" key="1">
    <citation type="submission" date="2021-05" db="EMBL/GenBank/DDBJ databases">
        <authorList>
            <person name="Alioto T."/>
            <person name="Alioto T."/>
            <person name="Gomez Garrido J."/>
        </authorList>
    </citation>
    <scope>NUCLEOTIDE SEQUENCE</scope>
</reference>
<dbReference type="EMBL" id="HBUE01077261">
    <property type="protein sequence ID" value="CAG6475792.1"/>
    <property type="molecule type" value="Transcribed_RNA"/>
</dbReference>